<dbReference type="CDD" id="cd06225">
    <property type="entry name" value="HAMP"/>
    <property type="match status" value="1"/>
</dbReference>
<dbReference type="Proteomes" id="UP000306631">
    <property type="component" value="Unassembled WGS sequence"/>
</dbReference>
<dbReference type="FunFam" id="1.10.287.950:FF:000002">
    <property type="entry name" value="Methyl-accepting chemotaxis protein"/>
    <property type="match status" value="1"/>
</dbReference>
<dbReference type="InterPro" id="IPR035965">
    <property type="entry name" value="PAS-like_dom_sf"/>
</dbReference>
<dbReference type="Pfam" id="PF00015">
    <property type="entry name" value="MCPsignal"/>
    <property type="match status" value="1"/>
</dbReference>
<dbReference type="Pfam" id="PF12729">
    <property type="entry name" value="4HB_MCP_1"/>
    <property type="match status" value="1"/>
</dbReference>
<evidence type="ECO:0000313" key="8">
    <source>
        <dbReference type="EMBL" id="TGY35357.1"/>
    </source>
</evidence>
<dbReference type="SUPFAM" id="SSF158472">
    <property type="entry name" value="HAMP domain-like"/>
    <property type="match status" value="1"/>
</dbReference>
<dbReference type="InterPro" id="IPR024478">
    <property type="entry name" value="HlyB_4HB_MCP"/>
</dbReference>
<evidence type="ECO:0000256" key="3">
    <source>
        <dbReference type="PROSITE-ProRule" id="PRU00284"/>
    </source>
</evidence>
<dbReference type="Gene3D" id="6.10.340.10">
    <property type="match status" value="1"/>
</dbReference>
<dbReference type="PANTHER" id="PTHR43531:SF14">
    <property type="entry name" value="METHYL-ACCEPTING CHEMOTAXIS PROTEIN I-RELATED"/>
    <property type="match status" value="1"/>
</dbReference>
<dbReference type="Pfam" id="PF18947">
    <property type="entry name" value="HAMP_2"/>
    <property type="match status" value="1"/>
</dbReference>
<keyword evidence="3" id="KW-0807">Transducer</keyword>
<proteinExistence type="inferred from homology"/>
<dbReference type="PROSITE" id="PS50111">
    <property type="entry name" value="CHEMOTAXIS_TRANSDUC_2"/>
    <property type="match status" value="1"/>
</dbReference>
<dbReference type="SMART" id="SM00304">
    <property type="entry name" value="HAMP"/>
    <property type="match status" value="2"/>
</dbReference>
<dbReference type="PANTHER" id="PTHR43531">
    <property type="entry name" value="PROTEIN ICFG"/>
    <property type="match status" value="1"/>
</dbReference>
<dbReference type="CDD" id="cd19411">
    <property type="entry name" value="MCP2201-like_sensor"/>
    <property type="match status" value="1"/>
</dbReference>
<feature type="domain" description="HAMP" evidence="7">
    <location>
        <begin position="444"/>
        <end position="490"/>
    </location>
</feature>
<evidence type="ECO:0000256" key="1">
    <source>
        <dbReference type="ARBA" id="ARBA00022481"/>
    </source>
</evidence>
<gene>
    <name evidence="8" type="ORF">E5352_06475</name>
</gene>
<evidence type="ECO:0000256" key="2">
    <source>
        <dbReference type="ARBA" id="ARBA00029447"/>
    </source>
</evidence>
<dbReference type="GO" id="GO:0005886">
    <property type="term" value="C:plasma membrane"/>
    <property type="evidence" value="ECO:0007669"/>
    <property type="project" value="TreeGrafter"/>
</dbReference>
<evidence type="ECO:0000259" key="7">
    <source>
        <dbReference type="PROSITE" id="PS50885"/>
    </source>
</evidence>
<dbReference type="RefSeq" id="WP_136004039.1">
    <property type="nucleotide sequence ID" value="NZ_SRYW01000004.1"/>
</dbReference>
<dbReference type="OrthoDB" id="8744489at2"/>
<dbReference type="GO" id="GO:0004888">
    <property type="term" value="F:transmembrane signaling receptor activity"/>
    <property type="evidence" value="ECO:0007669"/>
    <property type="project" value="TreeGrafter"/>
</dbReference>
<dbReference type="Pfam" id="PF00672">
    <property type="entry name" value="HAMP"/>
    <property type="match status" value="1"/>
</dbReference>
<feature type="compositionally biased region" description="Low complexity" evidence="4">
    <location>
        <begin position="755"/>
        <end position="778"/>
    </location>
</feature>
<dbReference type="AlphaFoldDB" id="A0A4S2D1L4"/>
<dbReference type="Gene3D" id="1.10.287.950">
    <property type="entry name" value="Methyl-accepting chemotaxis protein"/>
    <property type="match status" value="1"/>
</dbReference>
<feature type="region of interest" description="Disordered" evidence="4">
    <location>
        <begin position="755"/>
        <end position="789"/>
    </location>
</feature>
<comment type="caution">
    <text evidence="8">The sequence shown here is derived from an EMBL/GenBank/DDBJ whole genome shotgun (WGS) entry which is preliminary data.</text>
</comment>
<evidence type="ECO:0000256" key="4">
    <source>
        <dbReference type="SAM" id="MobiDB-lite"/>
    </source>
</evidence>
<keyword evidence="5" id="KW-0812">Transmembrane</keyword>
<evidence type="ECO:0000256" key="5">
    <source>
        <dbReference type="SAM" id="Phobius"/>
    </source>
</evidence>
<dbReference type="GO" id="GO:0007165">
    <property type="term" value="P:signal transduction"/>
    <property type="evidence" value="ECO:0007669"/>
    <property type="project" value="UniProtKB-KW"/>
</dbReference>
<dbReference type="GO" id="GO:0006935">
    <property type="term" value="P:chemotaxis"/>
    <property type="evidence" value="ECO:0007669"/>
    <property type="project" value="UniProtKB-KW"/>
</dbReference>
<comment type="similarity">
    <text evidence="2">Belongs to the methyl-accepting chemotaxis (MCP) protein family.</text>
</comment>
<dbReference type="InterPro" id="IPR051310">
    <property type="entry name" value="MCP_chemotaxis"/>
</dbReference>
<dbReference type="Gene3D" id="3.30.450.20">
    <property type="entry name" value="PAS domain"/>
    <property type="match status" value="1"/>
</dbReference>
<dbReference type="EMBL" id="SRYW01000004">
    <property type="protein sequence ID" value="TGY35357.1"/>
    <property type="molecule type" value="Genomic_DNA"/>
</dbReference>
<evidence type="ECO:0000259" key="6">
    <source>
        <dbReference type="PROSITE" id="PS50111"/>
    </source>
</evidence>
<keyword evidence="5" id="KW-0472">Membrane</keyword>
<reference evidence="8 9" key="1">
    <citation type="submission" date="2019-04" db="EMBL/GenBank/DDBJ databases">
        <title>Microbes associate with the intestines of laboratory mice.</title>
        <authorList>
            <person name="Navarre W."/>
            <person name="Wong E."/>
            <person name="Huang K."/>
            <person name="Tropini C."/>
            <person name="Ng K."/>
            <person name="Yu B."/>
        </authorList>
    </citation>
    <scope>NUCLEOTIDE SEQUENCE [LARGE SCALE GENOMIC DNA]</scope>
    <source>
        <strain evidence="8 9">NM62_B4-13</strain>
    </source>
</reference>
<keyword evidence="1" id="KW-0488">Methylation</keyword>
<feature type="domain" description="HAMP" evidence="7">
    <location>
        <begin position="213"/>
        <end position="265"/>
    </location>
</feature>
<dbReference type="SUPFAM" id="SSF58104">
    <property type="entry name" value="Methyl-accepting chemotaxis protein (MCP) signaling domain"/>
    <property type="match status" value="1"/>
</dbReference>
<dbReference type="CDD" id="cd11386">
    <property type="entry name" value="MCP_signal"/>
    <property type="match status" value="1"/>
</dbReference>
<feature type="transmembrane region" description="Helical" evidence="5">
    <location>
        <begin position="186"/>
        <end position="212"/>
    </location>
</feature>
<feature type="domain" description="Methyl-accepting transducer" evidence="6">
    <location>
        <begin position="495"/>
        <end position="724"/>
    </location>
</feature>
<sequence>MPWINNLKLMPKLMLTFGVILLVMLLQGIVAYRGLYSLNNVTTELAGHRMESIRMAGEIRGMVGEYRNSAYQGLIRASDDVKAEAKTRATDLRGKIDASIKKYPALIDNPQQKQLFDTFAKDWNAALASYDSVTEMLELDLPDDAVDTFVGETRTRHRKASAALEALIAEDNRLARASREEAESTYAASATLTVIALLGGAALGLVLVWLFARSLVGSVRGAVSVANDVAGGKLDGHIDVTRKDEVGDLLQAMQRMQRDLRERTETDQAIARENLRIRTALDYSSTGVYLTDDSLNIVYTNRALQHTLTRYQDEIRKDLPDFDAATSLIGKPVTVLEHGNEMDQRTLSQLKEHGVSRRPMQFGDAQFAQVVSSIANEQGDTVGHVVEWRDRTPEAAVEAEVARVIAQAAAGDLSGRIDDAGKEGFFLQLAQQINGLLEANASSIDQVSGLLAALSQGDLSARMHGDFHGVFARMRDDANATAEQLSGIVTRIKQSSQAISSAASEIATGNSDLSRRTEQQAANLEETAASMEELTSTVRQNAEHARQANQLAIGAHTVASQGGEVVGQVVTTMSAIQTSSRKIAEIISVIDGIAFQTNILALNAAVEAARAGEQGRGFAVVASEVRTLAQRSAGAAKEIKGLIDDSVGKVNDGSALVHKAGATMGEIVASVQRVTDIMAEISAASQEQSAGIEQVNQTVVQMDETTQQNAALVEEATAAARAMEEQAGHLSDAVSIFTLDERDLAPAPVAAPVAAAPRPIRSTPAPAPARRAPNRPVATELADGDWQEF</sequence>
<accession>A0A4S2D1L4</accession>
<organism evidence="8 9">
    <name type="scientific">Stenotrophomonas maltophilia</name>
    <name type="common">Pseudomonas maltophilia</name>
    <name type="synonym">Xanthomonas maltophilia</name>
    <dbReference type="NCBI Taxonomy" id="40324"/>
    <lineage>
        <taxon>Bacteria</taxon>
        <taxon>Pseudomonadati</taxon>
        <taxon>Pseudomonadota</taxon>
        <taxon>Gammaproteobacteria</taxon>
        <taxon>Lysobacterales</taxon>
        <taxon>Lysobacteraceae</taxon>
        <taxon>Stenotrophomonas</taxon>
        <taxon>Stenotrophomonas maltophilia group</taxon>
    </lineage>
</organism>
<protein>
    <submittedName>
        <fullName evidence="8">HAMP domain-containing protein</fullName>
    </submittedName>
</protein>
<dbReference type="SUPFAM" id="SSF55785">
    <property type="entry name" value="PYP-like sensor domain (PAS domain)"/>
    <property type="match status" value="1"/>
</dbReference>
<evidence type="ECO:0000313" key="9">
    <source>
        <dbReference type="Proteomes" id="UP000306631"/>
    </source>
</evidence>
<dbReference type="InterPro" id="IPR047347">
    <property type="entry name" value="YvaQ-like_sensor"/>
</dbReference>
<dbReference type="InterPro" id="IPR003660">
    <property type="entry name" value="HAMP_dom"/>
</dbReference>
<dbReference type="SMART" id="SM00283">
    <property type="entry name" value="MA"/>
    <property type="match status" value="1"/>
</dbReference>
<name>A0A4S2D1L4_STEMA</name>
<dbReference type="PROSITE" id="PS50885">
    <property type="entry name" value="HAMP"/>
    <property type="match status" value="2"/>
</dbReference>
<dbReference type="InterPro" id="IPR004089">
    <property type="entry name" value="MCPsignal_dom"/>
</dbReference>
<keyword evidence="5" id="KW-1133">Transmembrane helix</keyword>